<proteinExistence type="inferred from homology"/>
<dbReference type="Proteomes" id="UP001161017">
    <property type="component" value="Unassembled WGS sequence"/>
</dbReference>
<comment type="caution">
    <text evidence="4">The sequence shown here is derived from an EMBL/GenBank/DDBJ whole genome shotgun (WGS) entry which is preliminary data.</text>
</comment>
<dbReference type="GO" id="GO:0005829">
    <property type="term" value="C:cytosol"/>
    <property type="evidence" value="ECO:0007669"/>
    <property type="project" value="TreeGrafter"/>
</dbReference>
<protein>
    <submittedName>
        <fullName evidence="4">Telomere binding protein</fullName>
    </submittedName>
</protein>
<reference evidence="4" key="1">
    <citation type="journal article" date="2023" name="Genome Biol. Evol.">
        <title>First Whole Genome Sequence and Flow Cytometry Genome Size Data for the Lichen-Forming Fungus Ramalina farinacea (Ascomycota).</title>
        <authorList>
            <person name="Llewellyn T."/>
            <person name="Mian S."/>
            <person name="Hill R."/>
            <person name="Leitch I.J."/>
            <person name="Gaya E."/>
        </authorList>
    </citation>
    <scope>NUCLEOTIDE SEQUENCE</scope>
    <source>
        <strain evidence="4">LIQ254RAFAR</strain>
    </source>
</reference>
<dbReference type="Pfam" id="PF10193">
    <property type="entry name" value="Telomere_reg-2"/>
    <property type="match status" value="1"/>
</dbReference>
<dbReference type="GO" id="GO:0051083">
    <property type="term" value="P:'de novo' cotranslational protein folding"/>
    <property type="evidence" value="ECO:0007669"/>
    <property type="project" value="TreeGrafter"/>
</dbReference>
<evidence type="ECO:0000313" key="4">
    <source>
        <dbReference type="EMBL" id="MDI1488272.1"/>
    </source>
</evidence>
<comment type="similarity">
    <text evidence="1">Belongs to the TEL2 family.</text>
</comment>
<feature type="region of interest" description="Disordered" evidence="2">
    <location>
        <begin position="498"/>
        <end position="565"/>
    </location>
</feature>
<dbReference type="GO" id="GO:0051879">
    <property type="term" value="F:Hsp90 protein binding"/>
    <property type="evidence" value="ECO:0007669"/>
    <property type="project" value="TreeGrafter"/>
</dbReference>
<dbReference type="InterPro" id="IPR019337">
    <property type="entry name" value="Telomere_length_regulation_dom"/>
</dbReference>
<dbReference type="Gene3D" id="1.25.40.720">
    <property type="entry name" value="Telomere length regulation protein 2, C-terminal domain"/>
    <property type="match status" value="2"/>
</dbReference>
<dbReference type="PANTHER" id="PTHR15830">
    <property type="entry name" value="TELOMERE LENGTH REGULATION PROTEIN TEL2 FAMILY MEMBER"/>
    <property type="match status" value="1"/>
</dbReference>
<evidence type="ECO:0000256" key="2">
    <source>
        <dbReference type="SAM" id="MobiDB-lite"/>
    </source>
</evidence>
<evidence type="ECO:0000259" key="3">
    <source>
        <dbReference type="Pfam" id="PF10193"/>
    </source>
</evidence>
<sequence>MELLSSIRSRTREPENELTISPALDQALLNEEVPESETPLDVVSPDDALSALTGKPTFKNLARTLKWLQSTSTSENDFNILKPSPKAAQIVFSLVDEAIPNYWPLLQDQRSIKSRKTRTHLLKCLSSTAGCGAIISRLRSLLDEFKNRRQNGTGVVASGQPLETLVEVLEATLQSDRFLEGLLKFTRAFYDSQTVRSGLLWKEAVSLFGSGRLLNLVAEVNLALNEVSKDVRDGSWIGRGDQYAAWLGRNLSLMMEGLGPDEGFQLDYEAQLMSKALSLGYTDYVVENAFSRLLLGNESSLRTSRALLLKVSPYEQRSLLYSLIRVLSKKQSKDNNGVLEASAALLSGLVGDATSLQEHLAGWLVTHLQSTLWKALDLFSDKLYIKHSPILHQEVNAQILLTLAGYAYRADKSSLAALSRSSVYLKAISNHLAASSTKSRSLGMVVGSAISELLDEPGKRLNFRAEDSKDVDWSFYKSLLDIKGKMGKIVDLQTDLKSPNIPTRTMTKASATHTGPSNGKKAPASSKIVKIEELYSESESESEDDLPVYAKPDSDPSDDEDPELIVRNKPTAPVYIRDLLAGLRDTENFDRHTLALKAAPSLIRRKANYGTEVSDHIEDLASTILGLKDQWEAPDFSKLRLQGMLALLIASPLEMGQYFSRAFYSGDYSLGQRISILTAIGLGAREIAGAGGKDDIAITGAPSPSSEASASFPSKRLPEKAHAHYAAVEAAAAPMNALTTQLSRTMIAPLAASAADQLSGPSVLKVRGTFSSRMEVEARRPAPRANPLSAIIGEAFFYPLIGRWAIQIQSFGSSNNAPQASPTVLAHLLKTLGMVLHASGPFTPSLPSLTREFWGFLLGLRGRAGDDRAVLEGVLFALLALMDVNAEGEGQRRVAESHARELLETQEWVGGVLDAVRGGEEEGERCRMLAAGVLVRCREVVERFQRLMVGEMVGFMPG</sequence>
<accession>A0AA43QLW8</accession>
<name>A0AA43QLW8_9LECA</name>
<dbReference type="InterPro" id="IPR051970">
    <property type="entry name" value="TEL2_Regulation"/>
</dbReference>
<dbReference type="PANTHER" id="PTHR15830:SF10">
    <property type="entry name" value="TELOMERE LENGTH REGULATION PROTEIN TEL2 HOMOLOG"/>
    <property type="match status" value="1"/>
</dbReference>
<feature type="compositionally biased region" description="Polar residues" evidence="2">
    <location>
        <begin position="498"/>
        <end position="517"/>
    </location>
</feature>
<gene>
    <name evidence="4" type="primary">TEL2</name>
    <name evidence="4" type="ORF">OHK93_007546</name>
</gene>
<feature type="domain" description="Telomere length regulation protein conserved" evidence="3">
    <location>
        <begin position="573"/>
        <end position="684"/>
    </location>
</feature>
<keyword evidence="5" id="KW-1185">Reference proteome</keyword>
<organism evidence="4 5">
    <name type="scientific">Ramalina farinacea</name>
    <dbReference type="NCBI Taxonomy" id="258253"/>
    <lineage>
        <taxon>Eukaryota</taxon>
        <taxon>Fungi</taxon>
        <taxon>Dikarya</taxon>
        <taxon>Ascomycota</taxon>
        <taxon>Pezizomycotina</taxon>
        <taxon>Lecanoromycetes</taxon>
        <taxon>OSLEUM clade</taxon>
        <taxon>Lecanoromycetidae</taxon>
        <taxon>Lecanorales</taxon>
        <taxon>Lecanorineae</taxon>
        <taxon>Ramalinaceae</taxon>
        <taxon>Ramalina</taxon>
    </lineage>
</organism>
<feature type="compositionally biased region" description="Acidic residues" evidence="2">
    <location>
        <begin position="534"/>
        <end position="546"/>
    </location>
</feature>
<dbReference type="GO" id="GO:0042162">
    <property type="term" value="F:telomeric DNA binding"/>
    <property type="evidence" value="ECO:0007669"/>
    <property type="project" value="TreeGrafter"/>
</dbReference>
<dbReference type="AlphaFoldDB" id="A0AA43QLW8"/>
<dbReference type="EMBL" id="JAPUFD010000007">
    <property type="protein sequence ID" value="MDI1488272.1"/>
    <property type="molecule type" value="Genomic_DNA"/>
</dbReference>
<evidence type="ECO:0000313" key="5">
    <source>
        <dbReference type="Proteomes" id="UP001161017"/>
    </source>
</evidence>
<dbReference type="InterPro" id="IPR038528">
    <property type="entry name" value="TEL2_C_sf"/>
</dbReference>
<evidence type="ECO:0000256" key="1">
    <source>
        <dbReference type="ARBA" id="ARBA00006133"/>
    </source>
</evidence>